<evidence type="ECO:0000313" key="1">
    <source>
        <dbReference type="EMBL" id="ORA21665.1"/>
    </source>
</evidence>
<dbReference type="Proteomes" id="UP000192284">
    <property type="component" value="Unassembled WGS sequence"/>
</dbReference>
<evidence type="ECO:0000313" key="2">
    <source>
        <dbReference type="Proteomes" id="UP000192284"/>
    </source>
</evidence>
<name>A0A1W9ZVE7_MYCAN</name>
<organism evidence="1 2">
    <name type="scientific">Mycobacterium angelicum</name>
    <dbReference type="NCBI Taxonomy" id="470074"/>
    <lineage>
        <taxon>Bacteria</taxon>
        <taxon>Bacillati</taxon>
        <taxon>Actinomycetota</taxon>
        <taxon>Actinomycetes</taxon>
        <taxon>Mycobacteriales</taxon>
        <taxon>Mycobacteriaceae</taxon>
        <taxon>Mycobacterium</taxon>
    </lineage>
</organism>
<proteinExistence type="predicted"/>
<keyword evidence="2" id="KW-1185">Reference proteome</keyword>
<protein>
    <submittedName>
        <fullName evidence="1">Uncharacterized protein</fullName>
    </submittedName>
</protein>
<reference evidence="1 2" key="1">
    <citation type="submission" date="2017-02" db="EMBL/GenBank/DDBJ databases">
        <title>The new phylogeny of genus Mycobacterium.</title>
        <authorList>
            <person name="Tortoli E."/>
            <person name="Trovato A."/>
            <person name="Cirillo D.M."/>
        </authorList>
    </citation>
    <scope>NUCLEOTIDE SEQUENCE [LARGE SCALE GENOMIC DNA]</scope>
    <source>
        <strain evidence="1 2">DSM 45057</strain>
    </source>
</reference>
<dbReference type="AlphaFoldDB" id="A0A1W9ZVE7"/>
<accession>A0A1W9ZVE7</accession>
<sequence length="64" mass="7198">MHPLVGGEQRGREVTMLPLRILLVGHILRTRLASTLTSIPHEARQYRQKANTACARSVRPIVRA</sequence>
<comment type="caution">
    <text evidence="1">The sequence shown here is derived from an EMBL/GenBank/DDBJ whole genome shotgun (WGS) entry which is preliminary data.</text>
</comment>
<dbReference type="EMBL" id="MVHE01000013">
    <property type="protein sequence ID" value="ORA21665.1"/>
    <property type="molecule type" value="Genomic_DNA"/>
</dbReference>
<gene>
    <name evidence="1" type="ORF">BST12_11405</name>
</gene>